<dbReference type="Pfam" id="PF03473">
    <property type="entry name" value="MOSC"/>
    <property type="match status" value="1"/>
</dbReference>
<dbReference type="RefSeq" id="WP_037911176.1">
    <property type="nucleotide sequence ID" value="NZ_JEMU01000021.1"/>
</dbReference>
<proteinExistence type="predicted"/>
<dbReference type="InterPro" id="IPR005303">
    <property type="entry name" value="MOCOS_middle"/>
</dbReference>
<dbReference type="InterPro" id="IPR011037">
    <property type="entry name" value="Pyrv_Knase-like_insert_dom_sf"/>
</dbReference>
<gene>
    <name evidence="2" type="ORF">PM02_18095</name>
</gene>
<organism evidence="2 3">
    <name type="scientific">Sulfitobacter mediterraneus</name>
    <dbReference type="NCBI Taxonomy" id="83219"/>
    <lineage>
        <taxon>Bacteria</taxon>
        <taxon>Pseudomonadati</taxon>
        <taxon>Pseudomonadota</taxon>
        <taxon>Alphaproteobacteria</taxon>
        <taxon>Rhodobacterales</taxon>
        <taxon>Roseobacteraceae</taxon>
        <taxon>Sulfitobacter</taxon>
    </lineage>
</organism>
<dbReference type="SUPFAM" id="SSF50800">
    <property type="entry name" value="PK beta-barrel domain-like"/>
    <property type="match status" value="1"/>
</dbReference>
<dbReference type="GO" id="GO:0030151">
    <property type="term" value="F:molybdenum ion binding"/>
    <property type="evidence" value="ECO:0007669"/>
    <property type="project" value="InterPro"/>
</dbReference>
<evidence type="ECO:0000313" key="3">
    <source>
        <dbReference type="Proteomes" id="UP000027337"/>
    </source>
</evidence>
<evidence type="ECO:0000259" key="1">
    <source>
        <dbReference type="PROSITE" id="PS51340"/>
    </source>
</evidence>
<dbReference type="eggNOG" id="COG3217">
    <property type="taxonomic scope" value="Bacteria"/>
</dbReference>
<accession>A0A061SR52</accession>
<dbReference type="PROSITE" id="PS51340">
    <property type="entry name" value="MOSC"/>
    <property type="match status" value="1"/>
</dbReference>
<reference evidence="2 3" key="1">
    <citation type="journal article" date="2014" name="Genome Announc.">
        <title>Draft Genome Sequences of Two Isolates of the Roseobacter Group, Sulfitobacter sp. Strains 3SOLIMAR09 and 1FIGIMAR09, from Harbors of Mallorca Island (Mediterranean Sea).</title>
        <authorList>
            <person name="Mas-Llado M."/>
            <person name="Pina-Villalonga J.M."/>
            <person name="Brunet-Galmes I."/>
            <person name="Nogales B."/>
            <person name="Bosch R."/>
        </authorList>
    </citation>
    <scope>NUCLEOTIDE SEQUENCE [LARGE SCALE GENOMIC DNA]</scope>
    <source>
        <strain evidence="2 3">1FIGIMAR09</strain>
    </source>
</reference>
<dbReference type="Gene3D" id="2.40.33.20">
    <property type="entry name" value="PK beta-barrel domain-like"/>
    <property type="match status" value="1"/>
</dbReference>
<dbReference type="EMBL" id="JEMU01000021">
    <property type="protein sequence ID" value="KAJ01695.1"/>
    <property type="molecule type" value="Genomic_DNA"/>
</dbReference>
<dbReference type="AlphaFoldDB" id="A0A061SR52"/>
<dbReference type="GO" id="GO:0003824">
    <property type="term" value="F:catalytic activity"/>
    <property type="evidence" value="ECO:0007669"/>
    <property type="project" value="InterPro"/>
</dbReference>
<dbReference type="GO" id="GO:0030170">
    <property type="term" value="F:pyridoxal phosphate binding"/>
    <property type="evidence" value="ECO:0007669"/>
    <property type="project" value="InterPro"/>
</dbReference>
<comment type="caution">
    <text evidence="2">The sequence shown here is derived from an EMBL/GenBank/DDBJ whole genome shotgun (WGS) entry which is preliminary data.</text>
</comment>
<name>A0A061SR52_9RHOB</name>
<protein>
    <submittedName>
        <fullName evidence="2">Molybdenum cofactor biosysynthesis protein</fullName>
    </submittedName>
</protein>
<dbReference type="Pfam" id="PF03476">
    <property type="entry name" value="MOSC_N"/>
    <property type="match status" value="1"/>
</dbReference>
<dbReference type="STRING" id="83219.PM02_18095"/>
<keyword evidence="3" id="KW-1185">Reference proteome</keyword>
<feature type="domain" description="MOSC" evidence="1">
    <location>
        <begin position="108"/>
        <end position="246"/>
    </location>
</feature>
<dbReference type="InterPro" id="IPR005302">
    <property type="entry name" value="MoCF_Sase_C"/>
</dbReference>
<evidence type="ECO:0000313" key="2">
    <source>
        <dbReference type="EMBL" id="KAJ01695.1"/>
    </source>
</evidence>
<sequence>MQVSALNRHPLKSHGREALDAVTLSAGQSMPFDRTWAVAHDASRADGTEWAPCANFSRGSKAPKLMAINAALNEGTGQLTLTHPERPDLTFAPDTEGDKLLDWVAPLVPQDRALPDRILRLDNRGFTDTDFASISLCNTASHAAVSEKAGQDLSPLRWRGNIWFDGAEPWEELNWIGKELALGEARLTVREPILRCLATTANPETGVRDVDTLALLNGNWDHQDFGIYAEVTQAGRVALGDTLVVL</sequence>
<dbReference type="Proteomes" id="UP000027337">
    <property type="component" value="Unassembled WGS sequence"/>
</dbReference>